<dbReference type="Pfam" id="PF20698">
    <property type="entry name" value="PIN-TPR-GreABC"/>
    <property type="match status" value="1"/>
</dbReference>
<dbReference type="InterPro" id="IPR048987">
    <property type="entry name" value="PIN-TPR-GreABC"/>
</dbReference>
<dbReference type="EMBL" id="JBHSAY010000027">
    <property type="protein sequence ID" value="MFC4135829.1"/>
    <property type="molecule type" value="Genomic_DNA"/>
</dbReference>
<dbReference type="Proteomes" id="UP001595816">
    <property type="component" value="Unassembled WGS sequence"/>
</dbReference>
<keyword evidence="3" id="KW-1185">Reference proteome</keyword>
<sequence>MAAGDGSLRVEVPGKAGDGAEFRLTVGSTVSWTQSKRQTDSGVWTLASLGKEGFLQSWVDKLRAAQPCEFASMTSADQLYQLCERASDASDFAEFKSEFLKSEVRKRHFAVLRKIWRGVSEKEAFEFLRLVTVHTMDERNLNKLLELTIRTMVRGNTKAAGDALMQYADEIVHKEVSPGDIWAYLADRDVYPAASSATVDPSHHTTSERAWLDRRIGRFPPVLHHYIEAAFESDAANARRLVTLLTSEDKPAAVLADWQQHRPGWLEQAGWDVQLAASELASAFRAQRLAADLLTRMADQGAPPRYLWLAKAALLYSIVGDSSARERALTAYSGCAASDHPYARAMAALFAGDLRRADELLDAWDPPKDELATAATLSVQVALGHPDSTTFSPEVIDNALSRSVTWLSRFWFAGLAIWRSRALITRARQRRSRTLLRDLTEAQALALRARNDRRVWQGDSSEAAALACQAANMRGDLKMVLHLGLAPEAGGTATPTEADASDVAEQVAYAAVFLGRIDIAEAAAGKVDSKFCRTQIRAMILDRQAVLSAPTWREAISLAGEDHYLLLLALIGLAKTGATDLPRIDELERAHPDEAAEVRATAALAAGNANEAISALRTERRRSLTAAVTLADAYRDIEDTESAVQTLLDAADDFNDPQPRLWAAHTLAREGQTERAEAILSALLADQDSDWPDRPTALKLAAELALNGSDLRKAFEFTQAALAALPEDAGLRWALIQALMLQDNFADAWAELSSAPEPFEPDTVGTAQMWIELHRRFSNAESLMRGCLSLLTRFGDSEEFSAYVLSATLITPAASDQVPADLLSAYQRKFEEFFTRWPDSSYLHAIGTEDEEAMLQALTESLRPSPERAADQRRLTRELSRGEKPLIVLAGYTGRPYSEILIRRGMGTLPSEHPDPREHGICIATVAAATDHDVAVDTSALVVMNLLPQSIRNRALGLFRRVRITNEIVRDIRDYEERLAKDAGTLYYDPDNDRPALAELSEADRQVLIDQTQQLRKLVAELPRQSIRVDHTGVNPRLKVQTSVLHLAAMTSVQLWCDDATTRLLVRNIGIASFSTSAVLDHLLRVGQLSLHERNDLRRLMIRERVGDFAPDIADLITIASEEGWQAGAAAAALARPQAWQDPIRTAGILRTLLRHCHDSNPSALSQWFYSGVYGAAMSRNSGRSAVEMTATLLAGTLLAHGQQEGLGVQLVGAARHAVRIALPPDTPAEIEVDPLPVAVRKLRVLVGSGTQAPPHEIPRAILQLLSGLDVHDSAVVTGAILAADT</sequence>
<accession>A0ABV8LZD4</accession>
<dbReference type="Gene3D" id="1.25.40.10">
    <property type="entry name" value="Tetratricopeptide repeat domain"/>
    <property type="match status" value="1"/>
</dbReference>
<protein>
    <submittedName>
        <fullName evidence="2">Tetratricopeptide repeat protein</fullName>
    </submittedName>
</protein>
<feature type="domain" description="PIN" evidence="1">
    <location>
        <begin position="936"/>
        <end position="1065"/>
    </location>
</feature>
<comment type="caution">
    <text evidence="2">The sequence shown here is derived from an EMBL/GenBank/DDBJ whole genome shotgun (WGS) entry which is preliminary data.</text>
</comment>
<evidence type="ECO:0000259" key="1">
    <source>
        <dbReference type="Pfam" id="PF20698"/>
    </source>
</evidence>
<evidence type="ECO:0000313" key="2">
    <source>
        <dbReference type="EMBL" id="MFC4135829.1"/>
    </source>
</evidence>
<dbReference type="SUPFAM" id="SSF48452">
    <property type="entry name" value="TPR-like"/>
    <property type="match status" value="1"/>
</dbReference>
<organism evidence="2 3">
    <name type="scientific">Hamadaea flava</name>
    <dbReference type="NCBI Taxonomy" id="1742688"/>
    <lineage>
        <taxon>Bacteria</taxon>
        <taxon>Bacillati</taxon>
        <taxon>Actinomycetota</taxon>
        <taxon>Actinomycetes</taxon>
        <taxon>Micromonosporales</taxon>
        <taxon>Micromonosporaceae</taxon>
        <taxon>Hamadaea</taxon>
    </lineage>
</organism>
<dbReference type="InterPro" id="IPR011990">
    <property type="entry name" value="TPR-like_helical_dom_sf"/>
</dbReference>
<gene>
    <name evidence="2" type="ORF">ACFOZ4_34905</name>
</gene>
<reference evidence="3" key="1">
    <citation type="journal article" date="2019" name="Int. J. Syst. Evol. Microbiol.">
        <title>The Global Catalogue of Microorganisms (GCM) 10K type strain sequencing project: providing services to taxonomists for standard genome sequencing and annotation.</title>
        <authorList>
            <consortium name="The Broad Institute Genomics Platform"/>
            <consortium name="The Broad Institute Genome Sequencing Center for Infectious Disease"/>
            <person name="Wu L."/>
            <person name="Ma J."/>
        </authorList>
    </citation>
    <scope>NUCLEOTIDE SEQUENCE [LARGE SCALE GENOMIC DNA]</scope>
    <source>
        <strain evidence="3">CGMCC 4.7289</strain>
    </source>
</reference>
<proteinExistence type="predicted"/>
<evidence type="ECO:0000313" key="3">
    <source>
        <dbReference type="Proteomes" id="UP001595816"/>
    </source>
</evidence>
<name>A0ABV8LZD4_9ACTN</name>